<evidence type="ECO:0000313" key="2">
    <source>
        <dbReference type="EMBL" id="TQV71015.1"/>
    </source>
</evidence>
<accession>A0A545T1F9</accession>
<dbReference type="Proteomes" id="UP000317839">
    <property type="component" value="Unassembled WGS sequence"/>
</dbReference>
<proteinExistence type="predicted"/>
<dbReference type="GO" id="GO:0005737">
    <property type="term" value="C:cytoplasm"/>
    <property type="evidence" value="ECO:0007669"/>
    <property type="project" value="InterPro"/>
</dbReference>
<keyword evidence="2" id="KW-0131">Cell cycle</keyword>
<organism evidence="2 3">
    <name type="scientific">Aliikangiella marina</name>
    <dbReference type="NCBI Taxonomy" id="1712262"/>
    <lineage>
        <taxon>Bacteria</taxon>
        <taxon>Pseudomonadati</taxon>
        <taxon>Pseudomonadota</taxon>
        <taxon>Gammaproteobacteria</taxon>
        <taxon>Oceanospirillales</taxon>
        <taxon>Pleioneaceae</taxon>
        <taxon>Aliikangiella</taxon>
    </lineage>
</organism>
<protein>
    <submittedName>
        <fullName evidence="2">Cell division protein ZapB</fullName>
    </submittedName>
</protein>
<name>A0A545T1F9_9GAMM</name>
<evidence type="ECO:0000313" key="3">
    <source>
        <dbReference type="Proteomes" id="UP000317839"/>
    </source>
</evidence>
<keyword evidence="3" id="KW-1185">Reference proteome</keyword>
<evidence type="ECO:0000256" key="1">
    <source>
        <dbReference type="SAM" id="Coils"/>
    </source>
</evidence>
<dbReference type="AlphaFoldDB" id="A0A545T1F9"/>
<reference evidence="2 3" key="1">
    <citation type="submission" date="2019-06" db="EMBL/GenBank/DDBJ databases">
        <title>Draft genome of Aliikangiella marina GYP-15.</title>
        <authorList>
            <person name="Wang G."/>
        </authorList>
    </citation>
    <scope>NUCLEOTIDE SEQUENCE [LARGE SCALE GENOMIC DNA]</scope>
    <source>
        <strain evidence="2 3">GYP-15</strain>
    </source>
</reference>
<comment type="caution">
    <text evidence="2">The sequence shown here is derived from an EMBL/GenBank/DDBJ whole genome shotgun (WGS) entry which is preliminary data.</text>
</comment>
<sequence length="59" mass="6808">MDTSNLSQLESSVSKLLSKFETLQKENRQLRHDRDSLVEKNKLASEKIEAMISKLKEMA</sequence>
<gene>
    <name evidence="2" type="primary">zapB</name>
    <name evidence="2" type="ORF">FLL45_22060</name>
</gene>
<keyword evidence="2" id="KW-0132">Cell division</keyword>
<dbReference type="GO" id="GO:0000917">
    <property type="term" value="P:division septum assembly"/>
    <property type="evidence" value="ECO:0007669"/>
    <property type="project" value="UniProtKB-KW"/>
</dbReference>
<dbReference type="RefSeq" id="WP_142944232.1">
    <property type="nucleotide sequence ID" value="NZ_VIKR01000007.1"/>
</dbReference>
<keyword evidence="1" id="KW-0175">Coiled coil</keyword>
<dbReference type="GO" id="GO:0043093">
    <property type="term" value="P:FtsZ-dependent cytokinesis"/>
    <property type="evidence" value="ECO:0007669"/>
    <property type="project" value="InterPro"/>
</dbReference>
<dbReference type="EMBL" id="VIKR01000007">
    <property type="protein sequence ID" value="TQV71015.1"/>
    <property type="molecule type" value="Genomic_DNA"/>
</dbReference>
<dbReference type="Gene3D" id="1.20.5.340">
    <property type="match status" value="1"/>
</dbReference>
<feature type="coiled-coil region" evidence="1">
    <location>
        <begin position="6"/>
        <end position="40"/>
    </location>
</feature>